<dbReference type="GO" id="GO:0019843">
    <property type="term" value="F:rRNA binding"/>
    <property type="evidence" value="ECO:0007669"/>
    <property type="project" value="TreeGrafter"/>
</dbReference>
<evidence type="ECO:0000256" key="8">
    <source>
        <dbReference type="SAM" id="MobiDB-lite"/>
    </source>
</evidence>
<evidence type="ECO:0000259" key="9">
    <source>
        <dbReference type="PROSITE" id="PS50102"/>
    </source>
</evidence>
<dbReference type="GO" id="GO:0005730">
    <property type="term" value="C:nucleolus"/>
    <property type="evidence" value="ECO:0007669"/>
    <property type="project" value="UniProtKB-SubCell"/>
</dbReference>
<evidence type="ECO:0000256" key="7">
    <source>
        <dbReference type="PROSITE-ProRule" id="PRU00176"/>
    </source>
</evidence>
<dbReference type="PROSITE" id="PS50102">
    <property type="entry name" value="RRM"/>
    <property type="match status" value="1"/>
</dbReference>
<dbReference type="InterPro" id="IPR012677">
    <property type="entry name" value="Nucleotide-bd_a/b_plait_sf"/>
</dbReference>
<gene>
    <name evidence="10" type="ORF">SCP_0700430</name>
</gene>
<evidence type="ECO:0000256" key="4">
    <source>
        <dbReference type="ARBA" id="ARBA00015520"/>
    </source>
</evidence>
<evidence type="ECO:0000256" key="6">
    <source>
        <dbReference type="ARBA" id="ARBA00023242"/>
    </source>
</evidence>
<evidence type="ECO:0000256" key="5">
    <source>
        <dbReference type="ARBA" id="ARBA00022884"/>
    </source>
</evidence>
<keyword evidence="5 7" id="KW-0694">RNA-binding</keyword>
<dbReference type="GO" id="GO:0000463">
    <property type="term" value="P:maturation of LSU-rRNA from tricistronic rRNA transcript (SSU-rRNA, 5.8S rRNA, LSU-rRNA)"/>
    <property type="evidence" value="ECO:0007669"/>
    <property type="project" value="TreeGrafter"/>
</dbReference>
<evidence type="ECO:0000256" key="1">
    <source>
        <dbReference type="ARBA" id="ARBA00002475"/>
    </source>
</evidence>
<dbReference type="SUPFAM" id="SSF54928">
    <property type="entry name" value="RNA-binding domain, RBD"/>
    <property type="match status" value="1"/>
</dbReference>
<dbReference type="FunCoup" id="A0A401GRM9">
    <property type="interactions" value="300"/>
</dbReference>
<feature type="domain" description="RRM" evidence="9">
    <location>
        <begin position="393"/>
        <end position="509"/>
    </location>
</feature>
<feature type="compositionally biased region" description="Polar residues" evidence="8">
    <location>
        <begin position="33"/>
        <end position="54"/>
    </location>
</feature>
<organism evidence="10 11">
    <name type="scientific">Sparassis crispa</name>
    <dbReference type="NCBI Taxonomy" id="139825"/>
    <lineage>
        <taxon>Eukaryota</taxon>
        <taxon>Fungi</taxon>
        <taxon>Dikarya</taxon>
        <taxon>Basidiomycota</taxon>
        <taxon>Agaricomycotina</taxon>
        <taxon>Agaricomycetes</taxon>
        <taxon>Polyporales</taxon>
        <taxon>Sparassidaceae</taxon>
        <taxon>Sparassis</taxon>
    </lineage>
</organism>
<dbReference type="PANTHER" id="PTHR23236">
    <property type="entry name" value="EUKARYOTIC TRANSLATION INITIATION FACTOR 4B/4H"/>
    <property type="match status" value="1"/>
</dbReference>
<dbReference type="Gene3D" id="3.30.70.330">
    <property type="match status" value="2"/>
</dbReference>
<feature type="compositionally biased region" description="Basic and acidic residues" evidence="8">
    <location>
        <begin position="10"/>
        <end position="32"/>
    </location>
</feature>
<comment type="similarity">
    <text evidence="3">Belongs to the RRM RBM34 family.</text>
</comment>
<reference evidence="10 11" key="1">
    <citation type="journal article" date="2018" name="Sci. Rep.">
        <title>Genome sequence of the cauliflower mushroom Sparassis crispa (Hanabiratake) and its association with beneficial usage.</title>
        <authorList>
            <person name="Kiyama R."/>
            <person name="Furutani Y."/>
            <person name="Kawaguchi K."/>
            <person name="Nakanishi T."/>
        </authorList>
    </citation>
    <scope>NUCLEOTIDE SEQUENCE [LARGE SCALE GENOMIC DNA]</scope>
</reference>
<feature type="region of interest" description="Disordered" evidence="8">
    <location>
        <begin position="416"/>
        <end position="445"/>
    </location>
</feature>
<feature type="region of interest" description="Disordered" evidence="8">
    <location>
        <begin position="1"/>
        <end position="193"/>
    </location>
</feature>
<feature type="compositionally biased region" description="Basic and acidic residues" evidence="8">
    <location>
        <begin position="254"/>
        <end position="274"/>
    </location>
</feature>
<dbReference type="InterPro" id="IPR000504">
    <property type="entry name" value="RRM_dom"/>
</dbReference>
<dbReference type="EMBL" id="BFAD01000007">
    <property type="protein sequence ID" value="GBE84863.1"/>
    <property type="molecule type" value="Genomic_DNA"/>
</dbReference>
<keyword evidence="11" id="KW-1185">Reference proteome</keyword>
<evidence type="ECO:0000256" key="2">
    <source>
        <dbReference type="ARBA" id="ARBA00004604"/>
    </source>
</evidence>
<evidence type="ECO:0000313" key="11">
    <source>
        <dbReference type="Proteomes" id="UP000287166"/>
    </source>
</evidence>
<feature type="region of interest" description="Disordered" evidence="8">
    <location>
        <begin position="510"/>
        <end position="574"/>
    </location>
</feature>
<dbReference type="OrthoDB" id="442677at2759"/>
<feature type="compositionally biased region" description="Basic and acidic residues" evidence="8">
    <location>
        <begin position="83"/>
        <end position="92"/>
    </location>
</feature>
<accession>A0A401GRM9</accession>
<keyword evidence="6" id="KW-0539">Nucleus</keyword>
<comment type="subcellular location">
    <subcellularLocation>
        <location evidence="2">Nucleus</location>
        <location evidence="2">Nucleolus</location>
    </subcellularLocation>
</comment>
<dbReference type="InParanoid" id="A0A401GRM9"/>
<feature type="compositionally biased region" description="Basic and acidic residues" evidence="8">
    <location>
        <begin position="55"/>
        <end position="64"/>
    </location>
</feature>
<feature type="region of interest" description="Disordered" evidence="8">
    <location>
        <begin position="600"/>
        <end position="636"/>
    </location>
</feature>
<feature type="compositionally biased region" description="Acidic residues" evidence="8">
    <location>
        <begin position="429"/>
        <end position="442"/>
    </location>
</feature>
<comment type="function">
    <text evidence="1">Involved in pre-25S rRNA processing.</text>
</comment>
<evidence type="ECO:0000313" key="10">
    <source>
        <dbReference type="EMBL" id="GBE84863.1"/>
    </source>
</evidence>
<dbReference type="STRING" id="139825.A0A401GRM9"/>
<dbReference type="RefSeq" id="XP_027615776.1">
    <property type="nucleotide sequence ID" value="XM_027759975.1"/>
</dbReference>
<comment type="caution">
    <text evidence="10">The sequence shown here is derived from an EMBL/GenBank/DDBJ whole genome shotgun (WGS) entry which is preliminary data.</text>
</comment>
<proteinExistence type="inferred from homology"/>
<feature type="compositionally biased region" description="Basic and acidic residues" evidence="8">
    <location>
        <begin position="184"/>
        <end position="193"/>
    </location>
</feature>
<feature type="region of interest" description="Disordered" evidence="8">
    <location>
        <begin position="251"/>
        <end position="274"/>
    </location>
</feature>
<evidence type="ECO:0000256" key="3">
    <source>
        <dbReference type="ARBA" id="ARBA00007077"/>
    </source>
</evidence>
<dbReference type="GeneID" id="38781780"/>
<dbReference type="PANTHER" id="PTHR23236:SF25">
    <property type="entry name" value="RNA-BINDING PROTEIN 34"/>
    <property type="match status" value="1"/>
</dbReference>
<dbReference type="AlphaFoldDB" id="A0A401GRM9"/>
<feature type="compositionally biased region" description="Polar residues" evidence="8">
    <location>
        <begin position="124"/>
        <end position="150"/>
    </location>
</feature>
<name>A0A401GRM9_9APHY</name>
<dbReference type="InterPro" id="IPR035979">
    <property type="entry name" value="RBD_domain_sf"/>
</dbReference>
<feature type="compositionally biased region" description="Basic and acidic residues" evidence="8">
    <location>
        <begin position="158"/>
        <end position="173"/>
    </location>
</feature>
<feature type="compositionally biased region" description="Basic and acidic residues" evidence="8">
    <location>
        <begin position="560"/>
        <end position="574"/>
    </location>
</feature>
<dbReference type="Proteomes" id="UP000287166">
    <property type="component" value="Unassembled WGS sequence"/>
</dbReference>
<protein>
    <recommendedName>
        <fullName evidence="4">Nucleolar protein 12</fullName>
    </recommendedName>
</protein>
<dbReference type="SMART" id="SM00360">
    <property type="entry name" value="RRM"/>
    <property type="match status" value="1"/>
</dbReference>
<sequence length="636" mass="70494">MSLSSFLISAHEKNSSKKGKEVVLDKRLDDIFHSSTGASQTDPSTDAQPINVDQSKLHGSSERGKRVKKRKLQDAGSTKSKRSKGESEKETVSENPAPGGERSRARSVAAVPEAVSEDDHDQDSPTVAGQKHGQSSSTSRNAEVSSNVEDSQSENEDLSSRLLHESLSKESQSKQHGRTRTKHVPPDETMERRNARTIFVGNVPVEVAKSRSLQKQFKRYILSFVPTAKVESMRFRSVAFQKPTSQLPALTDMSSDKFDTKGKTISNKDGRQHDRDRAAFWRASKGQHEEEARKTYLTPKEKKRIAFIKHEIHEGVDAVNAYVVFAHAPPSTAARVGNMPPSALTMDPYEAAKTAAELCDGTVFMERTLRADRVGRDSEHPGKNGDIAGDPKTTVFVGNLDFASKEEDLRVFFEALVSAERGPPPEGGDSGEEDEEDEDEDTKIENARTLKPRTWVKRVRIIRDQDTQLGKGFAYVQFIDRECVDEILALEQDRLKFAKRKLRAQRCKIPPGSKVTTRPARPLKSSTASSSVVKHPGTAQARTAPAPRGDPTLGTKISHLSKDERKHVKAADPDRVARRLAKKKAKALAEKGVKVKIDRERVRKRAGEKKAPGALQEKVKRRVRSGRALAKMNTKK</sequence>